<dbReference type="InterPro" id="IPR005090">
    <property type="entry name" value="RepC_N"/>
</dbReference>
<evidence type="ECO:0000259" key="2">
    <source>
        <dbReference type="Pfam" id="PF03428"/>
    </source>
</evidence>
<dbReference type="Proteomes" id="UP000317421">
    <property type="component" value="Unassembled WGS sequence"/>
</dbReference>
<dbReference type="Pfam" id="PF11800">
    <property type="entry name" value="RP-C_C"/>
    <property type="match status" value="1"/>
</dbReference>
<name>A0A5C6A7A9_9BACT</name>
<accession>A0A5C6A7A9</accession>
<proteinExistence type="predicted"/>
<dbReference type="InterPro" id="IPR047611">
    <property type="entry name" value="RepABC_RepC"/>
</dbReference>
<evidence type="ECO:0000313" key="5">
    <source>
        <dbReference type="Proteomes" id="UP000317421"/>
    </source>
</evidence>
<dbReference type="AlphaFoldDB" id="A0A5C6A7A9"/>
<gene>
    <name evidence="4" type="ORF">Pla108_35470</name>
</gene>
<protein>
    <submittedName>
        <fullName evidence="4">Uncharacterized protein</fullName>
    </submittedName>
</protein>
<sequence>MLTLLEYYLAFTRDLDWEEGSRPVVYQSLARTALDLGVTERQVQKLEAALFAAGAITWNDSGNHKRYGQRDSETGRIVYSFGVDLTPLAYLRPRLEAVLAEKRRHDDAWMAAKRQASWLRRQVRALLAEWAQQEEGAAIDAIEAFALRYDAVAVPIRTSMDLAALTLLVAEHQKLYDAIIEAMGVTSPEVEEGANQSSMTKEIAKGSSRGEPQVAHYNYPTHSFIEPCSRSDKGFQESVGRPSAGKQAGPSTGQRSTEHASSGLEHVTLGMVLSAASERLSAQLPKDPGWGDLVEAAYGLRQELGVSQQSWGEACGVLGRSGAAVAMLVTDRAALREDDPVRSPAAYFRGLISRAERGELRLHRTLFGLLGRDRRSE</sequence>
<feature type="domain" description="Plasmid replication protein C C-terminal" evidence="3">
    <location>
        <begin position="269"/>
        <end position="370"/>
    </location>
</feature>
<feature type="region of interest" description="Disordered" evidence="1">
    <location>
        <begin position="189"/>
        <end position="212"/>
    </location>
</feature>
<evidence type="ECO:0000313" key="4">
    <source>
        <dbReference type="EMBL" id="TWT95399.1"/>
    </source>
</evidence>
<evidence type="ECO:0000256" key="1">
    <source>
        <dbReference type="SAM" id="MobiDB-lite"/>
    </source>
</evidence>
<reference evidence="4 5" key="1">
    <citation type="submission" date="2019-02" db="EMBL/GenBank/DDBJ databases">
        <title>Deep-cultivation of Planctomycetes and their phenomic and genomic characterization uncovers novel biology.</title>
        <authorList>
            <person name="Wiegand S."/>
            <person name="Jogler M."/>
            <person name="Boedeker C."/>
            <person name="Pinto D."/>
            <person name="Vollmers J."/>
            <person name="Rivas-Marin E."/>
            <person name="Kohn T."/>
            <person name="Peeters S.H."/>
            <person name="Heuer A."/>
            <person name="Rast P."/>
            <person name="Oberbeckmann S."/>
            <person name="Bunk B."/>
            <person name="Jeske O."/>
            <person name="Meyerdierks A."/>
            <person name="Storesund J.E."/>
            <person name="Kallscheuer N."/>
            <person name="Luecker S."/>
            <person name="Lage O.M."/>
            <person name="Pohl T."/>
            <person name="Merkel B.J."/>
            <person name="Hornburger P."/>
            <person name="Mueller R.-W."/>
            <person name="Bruemmer F."/>
            <person name="Labrenz M."/>
            <person name="Spormann A.M."/>
            <person name="Op Den Camp H."/>
            <person name="Overmann J."/>
            <person name="Amann R."/>
            <person name="Jetten M.S.M."/>
            <person name="Mascher T."/>
            <person name="Medema M.H."/>
            <person name="Devos D.P."/>
            <person name="Kaster A.-K."/>
            <person name="Ovreas L."/>
            <person name="Rohde M."/>
            <person name="Galperin M.Y."/>
            <person name="Jogler C."/>
        </authorList>
    </citation>
    <scope>NUCLEOTIDE SEQUENCE [LARGE SCALE GENOMIC DNA]</scope>
    <source>
        <strain evidence="4 5">Pla108</strain>
    </source>
</reference>
<dbReference type="InterPro" id="IPR021760">
    <property type="entry name" value="RepC_C"/>
</dbReference>
<dbReference type="Pfam" id="PF03428">
    <property type="entry name" value="RP-C"/>
    <property type="match status" value="1"/>
</dbReference>
<feature type="region of interest" description="Disordered" evidence="1">
    <location>
        <begin position="230"/>
        <end position="261"/>
    </location>
</feature>
<dbReference type="NCBIfam" id="NF040974">
    <property type="entry name" value="RepABC_RepC"/>
    <property type="match status" value="1"/>
</dbReference>
<organism evidence="4 5">
    <name type="scientific">Botrimarina colliarenosi</name>
    <dbReference type="NCBI Taxonomy" id="2528001"/>
    <lineage>
        <taxon>Bacteria</taxon>
        <taxon>Pseudomonadati</taxon>
        <taxon>Planctomycetota</taxon>
        <taxon>Planctomycetia</taxon>
        <taxon>Pirellulales</taxon>
        <taxon>Lacipirellulaceae</taxon>
        <taxon>Botrimarina</taxon>
    </lineage>
</organism>
<dbReference type="EMBL" id="SJPR01000005">
    <property type="protein sequence ID" value="TWT95399.1"/>
    <property type="molecule type" value="Genomic_DNA"/>
</dbReference>
<keyword evidence="5" id="KW-1185">Reference proteome</keyword>
<feature type="domain" description="Plasmid replication protein C N-terminal" evidence="2">
    <location>
        <begin position="2"/>
        <end position="128"/>
    </location>
</feature>
<evidence type="ECO:0000259" key="3">
    <source>
        <dbReference type="Pfam" id="PF11800"/>
    </source>
</evidence>
<comment type="caution">
    <text evidence="4">The sequence shown here is derived from an EMBL/GenBank/DDBJ whole genome shotgun (WGS) entry which is preliminary data.</text>
</comment>